<gene>
    <name evidence="1" type="ORF">A2365_03560</name>
</gene>
<dbReference type="Gene3D" id="3.30.420.60">
    <property type="entry name" value="eRF1 domain 2"/>
    <property type="match status" value="1"/>
</dbReference>
<dbReference type="STRING" id="1801677.A2365_03560"/>
<dbReference type="AlphaFoldDB" id="A0A1G2EPH4"/>
<name>A0A1G2EPH4_9BACT</name>
<sequence length="167" mass="19627">MKISRDLTQFKNFKALFIVTGRQEADIYVAENGKIDKIEEIEIPNSKYSDKEGFFKTRTGGRVIRSGSVLEFPKEKIMKDFLRELKTAMKDIRQRHKFDSVYLFSPEFFHNQVFEALPKDFQKKTKETVFGDYCHSHPFEILKKIKKDAPEVILKEEAAKILKKKKS</sequence>
<evidence type="ECO:0000313" key="1">
    <source>
        <dbReference type="EMBL" id="OGZ27695.1"/>
    </source>
</evidence>
<reference evidence="1 2" key="1">
    <citation type="journal article" date="2016" name="Nat. Commun.">
        <title>Thousands of microbial genomes shed light on interconnected biogeochemical processes in an aquifer system.</title>
        <authorList>
            <person name="Anantharaman K."/>
            <person name="Brown C.T."/>
            <person name="Hug L.A."/>
            <person name="Sharon I."/>
            <person name="Castelle C.J."/>
            <person name="Probst A.J."/>
            <person name="Thomas B.C."/>
            <person name="Singh A."/>
            <person name="Wilkins M.J."/>
            <person name="Karaoz U."/>
            <person name="Brodie E.L."/>
            <person name="Williams K.H."/>
            <person name="Hubbard S.S."/>
            <person name="Banfield J.F."/>
        </authorList>
    </citation>
    <scope>NUCLEOTIDE SEQUENCE [LARGE SCALE GENOMIC DNA]</scope>
</reference>
<protein>
    <recommendedName>
        <fullName evidence="3">Host attachment protein</fullName>
    </recommendedName>
</protein>
<dbReference type="Proteomes" id="UP000177740">
    <property type="component" value="Unassembled WGS sequence"/>
</dbReference>
<accession>A0A1G2EPH4</accession>
<organism evidence="1 2">
    <name type="scientific">Candidatus Nealsonbacteria bacterium RIFOXYB1_FULL_40_15</name>
    <dbReference type="NCBI Taxonomy" id="1801677"/>
    <lineage>
        <taxon>Bacteria</taxon>
        <taxon>Candidatus Nealsoniibacteriota</taxon>
    </lineage>
</organism>
<dbReference type="InterPro" id="IPR042226">
    <property type="entry name" value="eFR1_2_sf"/>
</dbReference>
<dbReference type="Pfam" id="PF10116">
    <property type="entry name" value="Host_attach"/>
    <property type="match status" value="1"/>
</dbReference>
<proteinExistence type="predicted"/>
<comment type="caution">
    <text evidence="1">The sequence shown here is derived from an EMBL/GenBank/DDBJ whole genome shotgun (WGS) entry which is preliminary data.</text>
</comment>
<dbReference type="EMBL" id="MHMM01000004">
    <property type="protein sequence ID" value="OGZ27695.1"/>
    <property type="molecule type" value="Genomic_DNA"/>
</dbReference>
<evidence type="ECO:0000313" key="2">
    <source>
        <dbReference type="Proteomes" id="UP000177740"/>
    </source>
</evidence>
<dbReference type="InterPro" id="IPR019291">
    <property type="entry name" value="Host_attachment_protein"/>
</dbReference>
<evidence type="ECO:0008006" key="3">
    <source>
        <dbReference type="Google" id="ProtNLM"/>
    </source>
</evidence>